<dbReference type="SUPFAM" id="SSF55874">
    <property type="entry name" value="ATPase domain of HSP90 chaperone/DNA topoisomerase II/histidine kinase"/>
    <property type="match status" value="1"/>
</dbReference>
<dbReference type="PANTHER" id="PTHR34220:SF7">
    <property type="entry name" value="SENSOR HISTIDINE KINASE YPDA"/>
    <property type="match status" value="1"/>
</dbReference>
<dbReference type="EC" id="2.7.13.3" evidence="2"/>
<organism evidence="7 8">
    <name type="scientific">Paratractidigestivibacter faecalis</name>
    <dbReference type="NCBI Taxonomy" id="2292441"/>
    <lineage>
        <taxon>Bacteria</taxon>
        <taxon>Bacillati</taxon>
        <taxon>Actinomycetota</taxon>
        <taxon>Coriobacteriia</taxon>
        <taxon>Coriobacteriales</taxon>
        <taxon>Atopobiaceae</taxon>
        <taxon>Paratractidigestivibacter</taxon>
    </lineage>
</organism>
<evidence type="ECO:0000256" key="2">
    <source>
        <dbReference type="ARBA" id="ARBA00012438"/>
    </source>
</evidence>
<comment type="caution">
    <text evidence="7">The sequence shown here is derived from an EMBL/GenBank/DDBJ whole genome shotgun (WGS) entry which is preliminary data.</text>
</comment>
<dbReference type="InterPro" id="IPR036890">
    <property type="entry name" value="HATPase_C_sf"/>
</dbReference>
<evidence type="ECO:0000313" key="7">
    <source>
        <dbReference type="EMBL" id="MEQ2637361.1"/>
    </source>
</evidence>
<evidence type="ECO:0000256" key="1">
    <source>
        <dbReference type="ARBA" id="ARBA00000085"/>
    </source>
</evidence>
<dbReference type="Proteomes" id="UP001478817">
    <property type="component" value="Unassembled WGS sequence"/>
</dbReference>
<proteinExistence type="predicted"/>
<dbReference type="EMBL" id="JBBNGS010000004">
    <property type="protein sequence ID" value="MEQ2637361.1"/>
    <property type="molecule type" value="Genomic_DNA"/>
</dbReference>
<dbReference type="PRINTS" id="PR00344">
    <property type="entry name" value="BCTRLSENSOR"/>
</dbReference>
<evidence type="ECO:0000256" key="5">
    <source>
        <dbReference type="SAM" id="Phobius"/>
    </source>
</evidence>
<keyword evidence="5" id="KW-0472">Membrane</keyword>
<evidence type="ECO:0000256" key="4">
    <source>
        <dbReference type="ARBA" id="ARBA00023012"/>
    </source>
</evidence>
<keyword evidence="8" id="KW-1185">Reference proteome</keyword>
<protein>
    <recommendedName>
        <fullName evidence="2">histidine kinase</fullName>
        <ecNumber evidence="2">2.7.13.3</ecNumber>
    </recommendedName>
</protein>
<feature type="domain" description="Histidine kinase" evidence="6">
    <location>
        <begin position="332"/>
        <end position="439"/>
    </location>
</feature>
<dbReference type="GO" id="GO:0016301">
    <property type="term" value="F:kinase activity"/>
    <property type="evidence" value="ECO:0007669"/>
    <property type="project" value="UniProtKB-KW"/>
</dbReference>
<keyword evidence="5" id="KW-1133">Transmembrane helix</keyword>
<keyword evidence="3 7" id="KW-0808">Transferase</keyword>
<dbReference type="Pfam" id="PF02518">
    <property type="entry name" value="HATPase_c"/>
    <property type="match status" value="1"/>
</dbReference>
<feature type="transmembrane region" description="Helical" evidence="5">
    <location>
        <begin position="37"/>
        <end position="60"/>
    </location>
</feature>
<dbReference type="SMART" id="SM00387">
    <property type="entry name" value="HATPase_c"/>
    <property type="match status" value="1"/>
</dbReference>
<dbReference type="InterPro" id="IPR004358">
    <property type="entry name" value="Sig_transdc_His_kin-like_C"/>
</dbReference>
<name>A0ABV1IFL9_9ACTN</name>
<sequence>MRITTQRSVRGANALLAAVLGVSMLVLAWGISVGNVYVAIFVGVVAALCFVLVGTVNLVPDDSRSEATERTLRVAVGTLEHLRGGLTADNAQAICALLLPETNATGIAITNKTHVLACAGTVDPAFAAGSENARSTLEVLESKRMETFVAVDKEDGKDIRRLGPIGRRGDRTYGVVVPLLVQDKAVGAVKFYYARDLDVDRTQLAIGQGLGSLLSTQLSAYELDLQAELTARAEVKALQAQINPHFLFNTLNTIASLCRTDPMKARDVLRAFSMFYRRTLESSEKTLIPLEQELEQTRRYLTIEKARFGESRIVESEHVEPGCETLPVPSFLVQPIVENAVRHAMRDTGPLNIDIHVAADGDDILIAVADDGLGMTQEVANRLLEKPATMGASGQKGTGMALRNVAERIERFFDAGSGVEVVSKPGEGTCVTLKLVGARLNLARKNQTASARV</sequence>
<keyword evidence="4" id="KW-0902">Two-component regulatory system</keyword>
<gene>
    <name evidence="7" type="ORF">AAAT05_03260</name>
</gene>
<dbReference type="InterPro" id="IPR005467">
    <property type="entry name" value="His_kinase_dom"/>
</dbReference>
<dbReference type="RefSeq" id="WP_349181839.1">
    <property type="nucleotide sequence ID" value="NZ_JBBNGS010000004.1"/>
</dbReference>
<keyword evidence="5" id="KW-0812">Transmembrane</keyword>
<evidence type="ECO:0000259" key="6">
    <source>
        <dbReference type="PROSITE" id="PS50109"/>
    </source>
</evidence>
<keyword evidence="3 7" id="KW-0418">Kinase</keyword>
<accession>A0ABV1IFL9</accession>
<comment type="catalytic activity">
    <reaction evidence="1">
        <text>ATP + protein L-histidine = ADP + protein N-phospho-L-histidine.</text>
        <dbReference type="EC" id="2.7.13.3"/>
    </reaction>
</comment>
<dbReference type="Gene3D" id="3.30.565.10">
    <property type="entry name" value="Histidine kinase-like ATPase, C-terminal domain"/>
    <property type="match status" value="1"/>
</dbReference>
<dbReference type="PROSITE" id="PS50109">
    <property type="entry name" value="HIS_KIN"/>
    <property type="match status" value="1"/>
</dbReference>
<feature type="transmembrane region" description="Helical" evidence="5">
    <location>
        <begin position="12"/>
        <end position="31"/>
    </location>
</feature>
<dbReference type="PANTHER" id="PTHR34220">
    <property type="entry name" value="SENSOR HISTIDINE KINASE YPDA"/>
    <property type="match status" value="1"/>
</dbReference>
<dbReference type="Pfam" id="PF06580">
    <property type="entry name" value="His_kinase"/>
    <property type="match status" value="1"/>
</dbReference>
<evidence type="ECO:0000256" key="3">
    <source>
        <dbReference type="ARBA" id="ARBA00022777"/>
    </source>
</evidence>
<evidence type="ECO:0000313" key="8">
    <source>
        <dbReference type="Proteomes" id="UP001478817"/>
    </source>
</evidence>
<reference evidence="7 8" key="1">
    <citation type="submission" date="2024-04" db="EMBL/GenBank/DDBJ databases">
        <title>Human intestinal bacterial collection.</title>
        <authorList>
            <person name="Pauvert C."/>
            <person name="Hitch T.C.A."/>
            <person name="Clavel T."/>
        </authorList>
    </citation>
    <scope>NUCLEOTIDE SEQUENCE [LARGE SCALE GENOMIC DNA]</scope>
    <source>
        <strain evidence="7 8">CLA-AA-H197</strain>
    </source>
</reference>
<dbReference type="InterPro" id="IPR010559">
    <property type="entry name" value="Sig_transdc_His_kin_internal"/>
</dbReference>
<dbReference type="InterPro" id="IPR003594">
    <property type="entry name" value="HATPase_dom"/>
</dbReference>
<dbReference type="InterPro" id="IPR050640">
    <property type="entry name" value="Bact_2-comp_sensor_kinase"/>
</dbReference>